<dbReference type="EC" id="2.4.1.117" evidence="4"/>
<protein>
    <recommendedName>
        <fullName evidence="4">dolichyl-phosphate beta-glucosyltransferase</fullName>
        <ecNumber evidence="4">2.4.1.117</ecNumber>
    </recommendedName>
</protein>
<dbReference type="PANTHER" id="PTHR10859:SF91">
    <property type="entry name" value="DOLICHYL-PHOSPHATE BETA-GLUCOSYLTRANSFERASE"/>
    <property type="match status" value="1"/>
</dbReference>
<dbReference type="Gene3D" id="3.90.550.10">
    <property type="entry name" value="Spore Coat Polysaccharide Biosynthesis Protein SpsA, Chain A"/>
    <property type="match status" value="1"/>
</dbReference>
<dbReference type="InterPro" id="IPR029044">
    <property type="entry name" value="Nucleotide-diphossugar_trans"/>
</dbReference>
<organism evidence="14 15">
    <name type="scientific">Candidatus Brennerbacteria bacterium RIFOXYD1_FULL_41_16</name>
    <dbReference type="NCBI Taxonomy" id="1797529"/>
    <lineage>
        <taxon>Bacteria</taxon>
        <taxon>Candidatus Brenneribacteriota</taxon>
    </lineage>
</organism>
<evidence type="ECO:0000259" key="13">
    <source>
        <dbReference type="Pfam" id="PF00535"/>
    </source>
</evidence>
<dbReference type="InterPro" id="IPR001173">
    <property type="entry name" value="Glyco_trans_2-like"/>
</dbReference>
<keyword evidence="8" id="KW-0256">Endoplasmic reticulum</keyword>
<dbReference type="EMBL" id="MHHY01000009">
    <property type="protein sequence ID" value="OGY40219.1"/>
    <property type="molecule type" value="Genomic_DNA"/>
</dbReference>
<evidence type="ECO:0000256" key="7">
    <source>
        <dbReference type="ARBA" id="ARBA00022692"/>
    </source>
</evidence>
<dbReference type="CDD" id="cd04188">
    <property type="entry name" value="DPG_synthase"/>
    <property type="match status" value="1"/>
</dbReference>
<proteinExistence type="inferred from homology"/>
<evidence type="ECO:0000256" key="3">
    <source>
        <dbReference type="ARBA" id="ARBA00006739"/>
    </source>
</evidence>
<dbReference type="Proteomes" id="UP000178570">
    <property type="component" value="Unassembled WGS sequence"/>
</dbReference>
<dbReference type="PANTHER" id="PTHR10859">
    <property type="entry name" value="GLYCOSYL TRANSFERASE"/>
    <property type="match status" value="1"/>
</dbReference>
<evidence type="ECO:0000256" key="1">
    <source>
        <dbReference type="ARBA" id="ARBA00004389"/>
    </source>
</evidence>
<keyword evidence="9" id="KW-0735">Signal-anchor</keyword>
<keyword evidence="10" id="KW-1133">Transmembrane helix</keyword>
<evidence type="ECO:0000313" key="14">
    <source>
        <dbReference type="EMBL" id="OGY40219.1"/>
    </source>
</evidence>
<dbReference type="InterPro" id="IPR035518">
    <property type="entry name" value="DPG_synthase"/>
</dbReference>
<keyword evidence="5" id="KW-0328">Glycosyltransferase</keyword>
<evidence type="ECO:0000256" key="2">
    <source>
        <dbReference type="ARBA" id="ARBA00004922"/>
    </source>
</evidence>
<comment type="caution">
    <text evidence="14">The sequence shown here is derived from an EMBL/GenBank/DDBJ whole genome shotgun (WGS) entry which is preliminary data.</text>
</comment>
<dbReference type="AlphaFoldDB" id="A0A1G1XJL2"/>
<sequence>MNHPFLSVIIPAYNEEKSLPGTLRSVFSYLGKQSYSWEVLVVNDGSEDRTKDLALEFQKSFPELRLIENFKNRGKGFAVKNGVLHSKGDLVLFMDADNSTKINEIEKALPLLRGDITSVLPGQNPLLHSEQFDVIMGSRRLKDSLIVESQPRHRRFLGEFFRVFTKILLDLPYDDTQAGFKIFNQRARRIFDLQTLSGFSFDAELLFLAKKIGLRVKEIPIQWENNASSHVSFKKMAHALAELLKIRFKRYPM</sequence>
<dbReference type="GO" id="GO:0006487">
    <property type="term" value="P:protein N-linked glycosylation"/>
    <property type="evidence" value="ECO:0007669"/>
    <property type="project" value="TreeGrafter"/>
</dbReference>
<accession>A0A1G1XJL2</accession>
<reference evidence="14 15" key="1">
    <citation type="journal article" date="2016" name="Nat. Commun.">
        <title>Thousands of microbial genomes shed light on interconnected biogeochemical processes in an aquifer system.</title>
        <authorList>
            <person name="Anantharaman K."/>
            <person name="Brown C.T."/>
            <person name="Hug L.A."/>
            <person name="Sharon I."/>
            <person name="Castelle C.J."/>
            <person name="Probst A.J."/>
            <person name="Thomas B.C."/>
            <person name="Singh A."/>
            <person name="Wilkins M.J."/>
            <person name="Karaoz U."/>
            <person name="Brodie E.L."/>
            <person name="Williams K.H."/>
            <person name="Hubbard S.S."/>
            <person name="Banfield J.F."/>
        </authorList>
    </citation>
    <scope>NUCLEOTIDE SEQUENCE [LARGE SCALE GENOMIC DNA]</scope>
</reference>
<comment type="catalytic activity">
    <reaction evidence="12">
        <text>a di-trans,poly-cis-dolichyl phosphate + UDP-alpha-D-glucose = a di-trans,poly-cis-dolichyl beta-D-glucosyl phosphate + UDP</text>
        <dbReference type="Rhea" id="RHEA:15401"/>
        <dbReference type="Rhea" id="RHEA-COMP:19498"/>
        <dbReference type="Rhea" id="RHEA-COMP:19502"/>
        <dbReference type="ChEBI" id="CHEBI:57525"/>
        <dbReference type="ChEBI" id="CHEBI:57683"/>
        <dbReference type="ChEBI" id="CHEBI:58223"/>
        <dbReference type="ChEBI" id="CHEBI:58885"/>
        <dbReference type="EC" id="2.4.1.117"/>
    </reaction>
    <physiologicalReaction direction="left-to-right" evidence="12">
        <dbReference type="Rhea" id="RHEA:15402"/>
    </physiologicalReaction>
</comment>
<evidence type="ECO:0000256" key="9">
    <source>
        <dbReference type="ARBA" id="ARBA00022968"/>
    </source>
</evidence>
<evidence type="ECO:0000256" key="8">
    <source>
        <dbReference type="ARBA" id="ARBA00022824"/>
    </source>
</evidence>
<evidence type="ECO:0000256" key="5">
    <source>
        <dbReference type="ARBA" id="ARBA00022676"/>
    </source>
</evidence>
<evidence type="ECO:0000256" key="11">
    <source>
        <dbReference type="ARBA" id="ARBA00023136"/>
    </source>
</evidence>
<evidence type="ECO:0000313" key="15">
    <source>
        <dbReference type="Proteomes" id="UP000178570"/>
    </source>
</evidence>
<gene>
    <name evidence="14" type="ORF">A2570_02945</name>
</gene>
<dbReference type="SUPFAM" id="SSF53448">
    <property type="entry name" value="Nucleotide-diphospho-sugar transferases"/>
    <property type="match status" value="1"/>
</dbReference>
<comment type="subcellular location">
    <subcellularLocation>
        <location evidence="1">Endoplasmic reticulum membrane</location>
        <topology evidence="1">Single-pass membrane protein</topology>
    </subcellularLocation>
</comment>
<keyword evidence="6" id="KW-0808">Transferase</keyword>
<evidence type="ECO:0000256" key="6">
    <source>
        <dbReference type="ARBA" id="ARBA00022679"/>
    </source>
</evidence>
<comment type="pathway">
    <text evidence="2">Protein modification; protein glycosylation.</text>
</comment>
<dbReference type="Pfam" id="PF00535">
    <property type="entry name" value="Glycos_transf_2"/>
    <property type="match status" value="1"/>
</dbReference>
<dbReference type="GO" id="GO:0004581">
    <property type="term" value="F:dolichyl-phosphate beta-glucosyltransferase activity"/>
    <property type="evidence" value="ECO:0007669"/>
    <property type="project" value="UniProtKB-EC"/>
</dbReference>
<name>A0A1G1XJL2_9BACT</name>
<evidence type="ECO:0000256" key="4">
    <source>
        <dbReference type="ARBA" id="ARBA00012583"/>
    </source>
</evidence>
<keyword evidence="7" id="KW-0812">Transmembrane</keyword>
<evidence type="ECO:0000256" key="12">
    <source>
        <dbReference type="ARBA" id="ARBA00045097"/>
    </source>
</evidence>
<comment type="similarity">
    <text evidence="3">Belongs to the glycosyltransferase 2 family.</text>
</comment>
<feature type="domain" description="Glycosyltransferase 2-like" evidence="13">
    <location>
        <begin position="7"/>
        <end position="115"/>
    </location>
</feature>
<dbReference type="STRING" id="1797529.A2570_02945"/>
<evidence type="ECO:0000256" key="10">
    <source>
        <dbReference type="ARBA" id="ARBA00022989"/>
    </source>
</evidence>
<keyword evidence="11" id="KW-0472">Membrane</keyword>